<dbReference type="GO" id="GO:0000156">
    <property type="term" value="F:phosphorelay response regulator activity"/>
    <property type="evidence" value="ECO:0007669"/>
    <property type="project" value="TreeGrafter"/>
</dbReference>
<dbReference type="SMART" id="SM00862">
    <property type="entry name" value="Trans_reg_C"/>
    <property type="match status" value="1"/>
</dbReference>
<evidence type="ECO:0000256" key="4">
    <source>
        <dbReference type="ARBA" id="ARBA00023125"/>
    </source>
</evidence>
<dbReference type="PANTHER" id="PTHR48111:SF4">
    <property type="entry name" value="DNA-BINDING DUAL TRANSCRIPTIONAL REGULATOR OMPR"/>
    <property type="match status" value="1"/>
</dbReference>
<dbReference type="PANTHER" id="PTHR48111">
    <property type="entry name" value="REGULATOR OF RPOS"/>
    <property type="match status" value="1"/>
</dbReference>
<reference evidence="10 11" key="1">
    <citation type="submission" date="2014-01" db="EMBL/GenBank/DDBJ databases">
        <title>Genome sequence determination for a cystic fibrosis isolate, Inquilinus limosus.</title>
        <authorList>
            <person name="Pino M."/>
            <person name="Di Conza J."/>
            <person name="Gutkind G."/>
        </authorList>
    </citation>
    <scope>NUCLEOTIDE SEQUENCE [LARGE SCALE GENOMIC DNA]</scope>
    <source>
        <strain evidence="10 11">MP06</strain>
    </source>
</reference>
<dbReference type="PROSITE" id="PS50110">
    <property type="entry name" value="RESPONSE_REGULATORY"/>
    <property type="match status" value="1"/>
</dbReference>
<proteinExistence type="predicted"/>
<sequence length="232" mass="25822">MTMAADEPAHILVVEDDRRVRELLRKYLMENGFLVTAAVDAADAREKLAAIAFDLLVLDVMMPGETGLQLTADLRQRMSTPILLLTARGEPEDRIAGLESGADDYLPKPFEPRELVLRINSILRRLAPPPPRATGTIRLGAFTFDIERGELLQEGERVRLTTGEENLLRILAQHAGETVSREALTESGTIDGGVRAVDVQVTRLRRKIEPDPRLPRYLHTVRGEGYVLRPDG</sequence>
<keyword evidence="4 7" id="KW-0238">DNA-binding</keyword>
<evidence type="ECO:0000313" key="11">
    <source>
        <dbReference type="Proteomes" id="UP000029995"/>
    </source>
</evidence>
<dbReference type="Proteomes" id="UP000029995">
    <property type="component" value="Unassembled WGS sequence"/>
</dbReference>
<evidence type="ECO:0000313" key="10">
    <source>
        <dbReference type="EMBL" id="KGM33235.1"/>
    </source>
</evidence>
<accession>A0A0A0D5A0</accession>
<dbReference type="InterPro" id="IPR001867">
    <property type="entry name" value="OmpR/PhoB-type_DNA-bd"/>
</dbReference>
<dbReference type="CDD" id="cd00383">
    <property type="entry name" value="trans_reg_C"/>
    <property type="match status" value="1"/>
</dbReference>
<evidence type="ECO:0000256" key="2">
    <source>
        <dbReference type="ARBA" id="ARBA00023012"/>
    </source>
</evidence>
<dbReference type="Gene3D" id="1.10.10.10">
    <property type="entry name" value="Winged helix-like DNA-binding domain superfamily/Winged helix DNA-binding domain"/>
    <property type="match status" value="1"/>
</dbReference>
<feature type="domain" description="Response regulatory" evidence="8">
    <location>
        <begin position="10"/>
        <end position="123"/>
    </location>
</feature>
<dbReference type="AlphaFoldDB" id="A0A0A0D5A0"/>
<dbReference type="InterPro" id="IPR011006">
    <property type="entry name" value="CheY-like_superfamily"/>
</dbReference>
<keyword evidence="5" id="KW-0804">Transcription</keyword>
<evidence type="ECO:0000259" key="9">
    <source>
        <dbReference type="PROSITE" id="PS51755"/>
    </source>
</evidence>
<evidence type="ECO:0000256" key="3">
    <source>
        <dbReference type="ARBA" id="ARBA00023015"/>
    </source>
</evidence>
<dbReference type="SUPFAM" id="SSF52172">
    <property type="entry name" value="CheY-like"/>
    <property type="match status" value="1"/>
</dbReference>
<dbReference type="Gene3D" id="3.40.50.2300">
    <property type="match status" value="1"/>
</dbReference>
<gene>
    <name evidence="10" type="ORF">P409_16945</name>
</gene>
<dbReference type="Pfam" id="PF00072">
    <property type="entry name" value="Response_reg"/>
    <property type="match status" value="1"/>
</dbReference>
<evidence type="ECO:0000256" key="7">
    <source>
        <dbReference type="PROSITE-ProRule" id="PRU01091"/>
    </source>
</evidence>
<dbReference type="GO" id="GO:0000976">
    <property type="term" value="F:transcription cis-regulatory region binding"/>
    <property type="evidence" value="ECO:0007669"/>
    <property type="project" value="TreeGrafter"/>
</dbReference>
<dbReference type="GO" id="GO:0032993">
    <property type="term" value="C:protein-DNA complex"/>
    <property type="evidence" value="ECO:0007669"/>
    <property type="project" value="TreeGrafter"/>
</dbReference>
<dbReference type="InterPro" id="IPR016032">
    <property type="entry name" value="Sig_transdc_resp-reg_C-effctor"/>
</dbReference>
<keyword evidence="2" id="KW-0902">Two-component regulatory system</keyword>
<feature type="domain" description="OmpR/PhoB-type" evidence="9">
    <location>
        <begin position="134"/>
        <end position="230"/>
    </location>
</feature>
<comment type="caution">
    <text evidence="10">The sequence shown here is derived from an EMBL/GenBank/DDBJ whole genome shotgun (WGS) entry which is preliminary data.</text>
</comment>
<feature type="modified residue" description="4-aspartylphosphate" evidence="6">
    <location>
        <position position="59"/>
    </location>
</feature>
<dbReference type="SUPFAM" id="SSF46894">
    <property type="entry name" value="C-terminal effector domain of the bipartite response regulators"/>
    <property type="match status" value="1"/>
</dbReference>
<dbReference type="EMBL" id="JANX01000208">
    <property type="protein sequence ID" value="KGM33235.1"/>
    <property type="molecule type" value="Genomic_DNA"/>
</dbReference>
<dbReference type="InterPro" id="IPR039420">
    <property type="entry name" value="WalR-like"/>
</dbReference>
<evidence type="ECO:0000256" key="5">
    <source>
        <dbReference type="ARBA" id="ARBA00023163"/>
    </source>
</evidence>
<protein>
    <submittedName>
        <fullName evidence="10">Chemotaxis protein CheY</fullName>
    </submittedName>
</protein>
<dbReference type="GO" id="GO:0005829">
    <property type="term" value="C:cytosol"/>
    <property type="evidence" value="ECO:0007669"/>
    <property type="project" value="TreeGrafter"/>
</dbReference>
<dbReference type="InterPro" id="IPR036388">
    <property type="entry name" value="WH-like_DNA-bd_sf"/>
</dbReference>
<keyword evidence="1 6" id="KW-0597">Phosphoprotein</keyword>
<dbReference type="Pfam" id="PF00486">
    <property type="entry name" value="Trans_reg_C"/>
    <property type="match status" value="1"/>
</dbReference>
<keyword evidence="3" id="KW-0805">Transcription regulation</keyword>
<feature type="DNA-binding region" description="OmpR/PhoB-type" evidence="7">
    <location>
        <begin position="134"/>
        <end position="230"/>
    </location>
</feature>
<name>A0A0A0D5A0_9PROT</name>
<evidence type="ECO:0000259" key="8">
    <source>
        <dbReference type="PROSITE" id="PS50110"/>
    </source>
</evidence>
<dbReference type="SMART" id="SM00448">
    <property type="entry name" value="REC"/>
    <property type="match status" value="1"/>
</dbReference>
<evidence type="ECO:0000256" key="6">
    <source>
        <dbReference type="PROSITE-ProRule" id="PRU00169"/>
    </source>
</evidence>
<dbReference type="GO" id="GO:0006355">
    <property type="term" value="P:regulation of DNA-templated transcription"/>
    <property type="evidence" value="ECO:0007669"/>
    <property type="project" value="InterPro"/>
</dbReference>
<evidence type="ECO:0000256" key="1">
    <source>
        <dbReference type="ARBA" id="ARBA00022553"/>
    </source>
</evidence>
<dbReference type="Gene3D" id="6.10.250.690">
    <property type="match status" value="1"/>
</dbReference>
<dbReference type="PROSITE" id="PS51755">
    <property type="entry name" value="OMPR_PHOB"/>
    <property type="match status" value="1"/>
</dbReference>
<dbReference type="InterPro" id="IPR001789">
    <property type="entry name" value="Sig_transdc_resp-reg_receiver"/>
</dbReference>
<organism evidence="10 11">
    <name type="scientific">Inquilinus limosus MP06</name>
    <dbReference type="NCBI Taxonomy" id="1398085"/>
    <lineage>
        <taxon>Bacteria</taxon>
        <taxon>Pseudomonadati</taxon>
        <taxon>Pseudomonadota</taxon>
        <taxon>Alphaproteobacteria</taxon>
        <taxon>Rhodospirillales</taxon>
        <taxon>Rhodospirillaceae</taxon>
        <taxon>Inquilinus</taxon>
    </lineage>
</organism>